<keyword evidence="2" id="KW-1185">Reference proteome</keyword>
<evidence type="ECO:0000313" key="1">
    <source>
        <dbReference type="EMBL" id="MBB1488295.1"/>
    </source>
</evidence>
<organism evidence="1 2">
    <name type="scientific">Oceanospirillum sediminis</name>
    <dbReference type="NCBI Taxonomy" id="2760088"/>
    <lineage>
        <taxon>Bacteria</taxon>
        <taxon>Pseudomonadati</taxon>
        <taxon>Pseudomonadota</taxon>
        <taxon>Gammaproteobacteria</taxon>
        <taxon>Oceanospirillales</taxon>
        <taxon>Oceanospirillaceae</taxon>
        <taxon>Oceanospirillum</taxon>
    </lineage>
</organism>
<dbReference type="InterPro" id="IPR049644">
    <property type="entry name" value="GvpU-like"/>
</dbReference>
<reference evidence="1 2" key="1">
    <citation type="submission" date="2020-08" db="EMBL/GenBank/DDBJ databases">
        <title>Oceanospirillum sp. nov. isolated from marine sediment.</title>
        <authorList>
            <person name="Ji X."/>
        </authorList>
    </citation>
    <scope>NUCLEOTIDE SEQUENCE [LARGE SCALE GENOMIC DNA]</scope>
    <source>
        <strain evidence="1 2">D5</strain>
    </source>
</reference>
<dbReference type="Proteomes" id="UP000565262">
    <property type="component" value="Unassembled WGS sequence"/>
</dbReference>
<sequence length="150" mass="16560">MSEAMDKMISKDKDWFLENLVTTVNNSGMEIGITLQMDGFLVSGYLVNGGKYFDGFSEEFVGETAAHFGEGEALESIKQAFQKYAGMYAPKQGEEAANDTANYIHLQDARFFNTAGAPIPNNRGMWWRGRISEVNGFILGTLNAHEGDAE</sequence>
<proteinExistence type="predicted"/>
<accession>A0A839ISJ8</accession>
<dbReference type="AlphaFoldDB" id="A0A839ISJ8"/>
<dbReference type="NCBIfam" id="NF041667">
    <property type="entry name" value="GvpU"/>
    <property type="match status" value="1"/>
</dbReference>
<protein>
    <recommendedName>
        <fullName evidence="3">Gas vesicle protein</fullName>
    </recommendedName>
</protein>
<evidence type="ECO:0000313" key="2">
    <source>
        <dbReference type="Proteomes" id="UP000565262"/>
    </source>
</evidence>
<evidence type="ECO:0008006" key="3">
    <source>
        <dbReference type="Google" id="ProtNLM"/>
    </source>
</evidence>
<gene>
    <name evidence="1" type="ORF">H4O21_16955</name>
</gene>
<dbReference type="RefSeq" id="WP_182810064.1">
    <property type="nucleotide sequence ID" value="NZ_JACJFM010000026.1"/>
</dbReference>
<name>A0A839ISJ8_9GAMM</name>
<dbReference type="EMBL" id="JACJFM010000026">
    <property type="protein sequence ID" value="MBB1488295.1"/>
    <property type="molecule type" value="Genomic_DNA"/>
</dbReference>
<comment type="caution">
    <text evidence="1">The sequence shown here is derived from an EMBL/GenBank/DDBJ whole genome shotgun (WGS) entry which is preliminary data.</text>
</comment>